<dbReference type="InterPro" id="IPR011712">
    <property type="entry name" value="Sig_transdc_His_kin_sub3_dim/P"/>
</dbReference>
<dbReference type="Gene3D" id="3.30.565.10">
    <property type="entry name" value="Histidine kinase-like ATPase, C-terminal domain"/>
    <property type="match status" value="1"/>
</dbReference>
<dbReference type="InterPro" id="IPR005467">
    <property type="entry name" value="His_kinase_dom"/>
</dbReference>
<keyword evidence="5" id="KW-0547">Nucleotide-binding</keyword>
<dbReference type="Gene3D" id="1.25.40.10">
    <property type="entry name" value="Tetratricopeptide repeat domain"/>
    <property type="match status" value="1"/>
</dbReference>
<evidence type="ECO:0000259" key="10">
    <source>
        <dbReference type="PROSITE" id="PS50109"/>
    </source>
</evidence>
<keyword evidence="9" id="KW-0812">Transmembrane</keyword>
<keyword evidence="7" id="KW-0067">ATP-binding</keyword>
<evidence type="ECO:0000256" key="3">
    <source>
        <dbReference type="ARBA" id="ARBA00022553"/>
    </source>
</evidence>
<evidence type="ECO:0000256" key="9">
    <source>
        <dbReference type="SAM" id="Phobius"/>
    </source>
</evidence>
<keyword evidence="4" id="KW-0808">Transferase</keyword>
<dbReference type="Proteomes" id="UP000753961">
    <property type="component" value="Unassembled WGS sequence"/>
</dbReference>
<dbReference type="PROSITE" id="PS50109">
    <property type="entry name" value="HIS_KIN"/>
    <property type="match status" value="1"/>
</dbReference>
<dbReference type="EC" id="2.7.13.3" evidence="2"/>
<comment type="catalytic activity">
    <reaction evidence="1">
        <text>ATP + protein L-histidine = ADP + protein N-phospho-L-histidine.</text>
        <dbReference type="EC" id="2.7.13.3"/>
    </reaction>
</comment>
<comment type="caution">
    <text evidence="11">The sequence shown here is derived from an EMBL/GenBank/DDBJ whole genome shotgun (WGS) entry which is preliminary data.</text>
</comment>
<dbReference type="InterPro" id="IPR003594">
    <property type="entry name" value="HATPase_dom"/>
</dbReference>
<dbReference type="AlphaFoldDB" id="A0A953LE92"/>
<dbReference type="Gene3D" id="1.20.5.1930">
    <property type="match status" value="1"/>
</dbReference>
<evidence type="ECO:0000256" key="1">
    <source>
        <dbReference type="ARBA" id="ARBA00000085"/>
    </source>
</evidence>
<dbReference type="PANTHER" id="PTHR24421">
    <property type="entry name" value="NITRATE/NITRITE SENSOR PROTEIN NARX-RELATED"/>
    <property type="match status" value="1"/>
</dbReference>
<reference evidence="11" key="1">
    <citation type="submission" date="2021-06" db="EMBL/GenBank/DDBJ databases">
        <title>44 bacteria genomes isolated from Dapeng, Shenzhen.</title>
        <authorList>
            <person name="Zheng W."/>
            <person name="Yu S."/>
            <person name="Huang Y."/>
        </authorList>
    </citation>
    <scope>NUCLEOTIDE SEQUENCE</scope>
    <source>
        <strain evidence="11">DP5N28-2</strain>
    </source>
</reference>
<dbReference type="InterPro" id="IPR036890">
    <property type="entry name" value="HATPase_C_sf"/>
</dbReference>
<evidence type="ECO:0000256" key="5">
    <source>
        <dbReference type="ARBA" id="ARBA00022741"/>
    </source>
</evidence>
<dbReference type="Pfam" id="PF13424">
    <property type="entry name" value="TPR_12"/>
    <property type="match status" value="2"/>
</dbReference>
<keyword evidence="3" id="KW-0597">Phosphoprotein</keyword>
<evidence type="ECO:0000313" key="11">
    <source>
        <dbReference type="EMBL" id="MBY5959699.1"/>
    </source>
</evidence>
<evidence type="ECO:0000313" key="12">
    <source>
        <dbReference type="Proteomes" id="UP000753961"/>
    </source>
</evidence>
<dbReference type="InterPro" id="IPR011990">
    <property type="entry name" value="TPR-like_helical_dom_sf"/>
</dbReference>
<evidence type="ECO:0000256" key="6">
    <source>
        <dbReference type="ARBA" id="ARBA00022777"/>
    </source>
</evidence>
<dbReference type="GO" id="GO:0046983">
    <property type="term" value="F:protein dimerization activity"/>
    <property type="evidence" value="ECO:0007669"/>
    <property type="project" value="InterPro"/>
</dbReference>
<dbReference type="InterPro" id="IPR019734">
    <property type="entry name" value="TPR_rpt"/>
</dbReference>
<dbReference type="GO" id="GO:0000155">
    <property type="term" value="F:phosphorelay sensor kinase activity"/>
    <property type="evidence" value="ECO:0007669"/>
    <property type="project" value="InterPro"/>
</dbReference>
<dbReference type="PANTHER" id="PTHR24421:SF10">
    <property type="entry name" value="NITRATE_NITRITE SENSOR PROTEIN NARQ"/>
    <property type="match status" value="1"/>
</dbReference>
<keyword evidence="9" id="KW-0472">Membrane</keyword>
<name>A0A953LE92_9BACT</name>
<evidence type="ECO:0000256" key="7">
    <source>
        <dbReference type="ARBA" id="ARBA00022840"/>
    </source>
</evidence>
<dbReference type="EMBL" id="JAHVHU010000017">
    <property type="protein sequence ID" value="MBY5959699.1"/>
    <property type="molecule type" value="Genomic_DNA"/>
</dbReference>
<accession>A0A953LE92</accession>
<evidence type="ECO:0000256" key="8">
    <source>
        <dbReference type="ARBA" id="ARBA00023012"/>
    </source>
</evidence>
<proteinExistence type="predicted"/>
<gene>
    <name evidence="11" type="ORF">KUV50_16210</name>
</gene>
<dbReference type="SMART" id="SM00387">
    <property type="entry name" value="HATPase_c"/>
    <property type="match status" value="1"/>
</dbReference>
<protein>
    <recommendedName>
        <fullName evidence="2">histidine kinase</fullName>
        <ecNumber evidence="2">2.7.13.3</ecNumber>
    </recommendedName>
</protein>
<feature type="transmembrane region" description="Helical" evidence="9">
    <location>
        <begin position="408"/>
        <end position="428"/>
    </location>
</feature>
<dbReference type="InterPro" id="IPR050482">
    <property type="entry name" value="Sensor_HK_TwoCompSys"/>
</dbReference>
<keyword evidence="6 11" id="KW-0418">Kinase</keyword>
<keyword evidence="9" id="KW-1133">Transmembrane helix</keyword>
<dbReference type="SUPFAM" id="SSF48452">
    <property type="entry name" value="TPR-like"/>
    <property type="match status" value="2"/>
</dbReference>
<keyword evidence="8" id="KW-0902">Two-component regulatory system</keyword>
<keyword evidence="12" id="KW-1185">Reference proteome</keyword>
<evidence type="ECO:0000256" key="4">
    <source>
        <dbReference type="ARBA" id="ARBA00022679"/>
    </source>
</evidence>
<dbReference type="Pfam" id="PF07730">
    <property type="entry name" value="HisKA_3"/>
    <property type="match status" value="1"/>
</dbReference>
<dbReference type="Pfam" id="PF02518">
    <property type="entry name" value="HATPase_c"/>
    <property type="match status" value="1"/>
</dbReference>
<dbReference type="GO" id="GO:0016020">
    <property type="term" value="C:membrane"/>
    <property type="evidence" value="ECO:0007669"/>
    <property type="project" value="InterPro"/>
</dbReference>
<organism evidence="11 12">
    <name type="scientific">Membranihabitans marinus</name>
    <dbReference type="NCBI Taxonomy" id="1227546"/>
    <lineage>
        <taxon>Bacteria</taxon>
        <taxon>Pseudomonadati</taxon>
        <taxon>Bacteroidota</taxon>
        <taxon>Saprospiria</taxon>
        <taxon>Saprospirales</taxon>
        <taxon>Saprospiraceae</taxon>
        <taxon>Membranihabitans</taxon>
    </lineage>
</organism>
<dbReference type="GO" id="GO:0005524">
    <property type="term" value="F:ATP binding"/>
    <property type="evidence" value="ECO:0007669"/>
    <property type="project" value="UniProtKB-KW"/>
</dbReference>
<dbReference type="CDD" id="cd16917">
    <property type="entry name" value="HATPase_UhpB-NarQ-NarX-like"/>
    <property type="match status" value="1"/>
</dbReference>
<evidence type="ECO:0000256" key="2">
    <source>
        <dbReference type="ARBA" id="ARBA00012438"/>
    </source>
</evidence>
<dbReference type="RefSeq" id="WP_222581237.1">
    <property type="nucleotide sequence ID" value="NZ_JAHVHU010000017.1"/>
</dbReference>
<dbReference type="SUPFAM" id="SSF55874">
    <property type="entry name" value="ATPase domain of HSP90 chaperone/DNA topoisomerase II/histidine kinase"/>
    <property type="match status" value="1"/>
</dbReference>
<dbReference type="SMART" id="SM00028">
    <property type="entry name" value="TPR"/>
    <property type="match status" value="5"/>
</dbReference>
<feature type="domain" description="Histidine kinase" evidence="10">
    <location>
        <begin position="467"/>
        <end position="659"/>
    </location>
</feature>
<sequence>MKHELTTCILILIILSGYSTVVSGQSPTEEESAVNLSTEIEGISGNTKEKADKLYDLGFYVINTDVDSAGRIFERVREISEAIDYQEGLVNYYSGITNVYNYKGDFEKGLEYNKNGLEVARQLEDRTYLARQLANTGISYSYIGDFESGIDYARQALEVFRELGDEAREARMLFTIGVFYNNLSKAIALDSAIVNQATEYFEKTLPLAVELKDTLLHIEVLSNLGLTLNNATKYQDARQYLDEAETLALGFGMPSLLETIYRSMSVNAREMGDYDEAITYARRALDISQDWGAPLYEVFTKKELALAYSKSGRSAEALRVLEEILPLAEEEEMVLVLDGLYMNYSENLAELGQYKQAYEYHLKGSEIADSVRGADIKTQLLALEEKYQSARKDAQILGLEVSKERQKWWITGLVLGLLLTGLLAYFIAKRYHYRARIAEQERLRLQKEQKLKASESIIQGQEEERQRIARDLHDGLGGLLSGLKLTLNTMDGNVILSESSVDTFHKALGQLDLAISEMRKVAHNMMPEALINFGLDDTLSDFASSLSENTPLTMHYQSYGYRSMSQQTEITLYRIVQEAVNNVLKHADADDVFIQLDQDEDHVTLTIEDNGRGFEVDKPSAGIGLKNIQNRVAYLNGEIDISSTPGQGTILVIQIKPTVDGED</sequence>